<name>A0A1A8TC51_9GAMM</name>
<keyword evidence="2" id="KW-1185">Reference proteome</keyword>
<reference evidence="1 2" key="1">
    <citation type="submission" date="2016-06" db="EMBL/GenBank/DDBJ databases">
        <authorList>
            <person name="Kjaerup R.B."/>
            <person name="Dalgaard T.S."/>
            <person name="Juul-Madsen H.R."/>
        </authorList>
    </citation>
    <scope>NUCLEOTIDE SEQUENCE [LARGE SCALE GENOMIC DNA]</scope>
    <source>
        <strain evidence="1 2">CECT 8886</strain>
    </source>
</reference>
<dbReference type="InterPro" id="IPR023214">
    <property type="entry name" value="HAD_sf"/>
</dbReference>
<dbReference type="Proteomes" id="UP000092544">
    <property type="component" value="Unassembled WGS sequence"/>
</dbReference>
<dbReference type="NCBIfam" id="TIGR01484">
    <property type="entry name" value="HAD-SF-IIB"/>
    <property type="match status" value="1"/>
</dbReference>
<sequence length="273" mass="30628">MDLLAFDLDGTLLNQGQRLSDYTCDTLERLKAAGIAYTVATGRTHFAAKPCIAGHDFPLWQIFKNGVEWWNPSSQTYRHRNFLTPELISQTLLSFEMHEITPFVFCLDENGAHKVYHPALKGRLSDHIANELGSHDQLSLHPIEELDPNAVITNISALGRPELIERIVIDSREHKHITAYSGGGIYNKDAYWLDIHHSDACKGSSLMELKEEIGAQRIIAFGDGDNDLTMFAMADEAYATDNALEHIKKAAGNVIGHHDEDGVARYLRERYSL</sequence>
<organism evidence="1 2">
    <name type="scientific">Marinomonas spartinae</name>
    <dbReference type="NCBI Taxonomy" id="1792290"/>
    <lineage>
        <taxon>Bacteria</taxon>
        <taxon>Pseudomonadati</taxon>
        <taxon>Pseudomonadota</taxon>
        <taxon>Gammaproteobacteria</taxon>
        <taxon>Oceanospirillales</taxon>
        <taxon>Oceanospirillaceae</taxon>
        <taxon>Marinomonas</taxon>
    </lineage>
</organism>
<dbReference type="Pfam" id="PF08282">
    <property type="entry name" value="Hydrolase_3"/>
    <property type="match status" value="1"/>
</dbReference>
<gene>
    <name evidence="1" type="ORF">MSP8886_01760</name>
</gene>
<dbReference type="PANTHER" id="PTHR10000:SF8">
    <property type="entry name" value="HAD SUPERFAMILY HYDROLASE-LIKE, TYPE 3"/>
    <property type="match status" value="1"/>
</dbReference>
<dbReference type="InterPro" id="IPR036412">
    <property type="entry name" value="HAD-like_sf"/>
</dbReference>
<evidence type="ECO:0000313" key="2">
    <source>
        <dbReference type="Proteomes" id="UP000092544"/>
    </source>
</evidence>
<dbReference type="STRING" id="1792290.MSP8886_01760"/>
<dbReference type="GO" id="GO:0005829">
    <property type="term" value="C:cytosol"/>
    <property type="evidence" value="ECO:0007669"/>
    <property type="project" value="TreeGrafter"/>
</dbReference>
<proteinExistence type="predicted"/>
<dbReference type="Gene3D" id="3.40.50.1000">
    <property type="entry name" value="HAD superfamily/HAD-like"/>
    <property type="match status" value="1"/>
</dbReference>
<dbReference type="EMBL" id="FLOB01000003">
    <property type="protein sequence ID" value="SBS30289.1"/>
    <property type="molecule type" value="Genomic_DNA"/>
</dbReference>
<dbReference type="GO" id="GO:0000287">
    <property type="term" value="F:magnesium ion binding"/>
    <property type="evidence" value="ECO:0007669"/>
    <property type="project" value="UniProtKB-ARBA"/>
</dbReference>
<keyword evidence="1" id="KW-0378">Hydrolase</keyword>
<dbReference type="PANTHER" id="PTHR10000">
    <property type="entry name" value="PHOSPHOSERINE PHOSPHATASE"/>
    <property type="match status" value="1"/>
</dbReference>
<dbReference type="InterPro" id="IPR006379">
    <property type="entry name" value="HAD-SF_hydro_IIB"/>
</dbReference>
<dbReference type="SUPFAM" id="SSF56784">
    <property type="entry name" value="HAD-like"/>
    <property type="match status" value="1"/>
</dbReference>
<dbReference type="Gene3D" id="3.30.1240.10">
    <property type="match status" value="1"/>
</dbReference>
<dbReference type="EC" id="3.1.3.-" evidence="1"/>
<dbReference type="RefSeq" id="WP_067015086.1">
    <property type="nucleotide sequence ID" value="NZ_FLOB01000003.1"/>
</dbReference>
<evidence type="ECO:0000313" key="1">
    <source>
        <dbReference type="EMBL" id="SBS30289.1"/>
    </source>
</evidence>
<protein>
    <submittedName>
        <fullName evidence="1">Putative phosphatase</fullName>
        <ecNumber evidence="1">3.1.3.-</ecNumber>
    </submittedName>
</protein>
<dbReference type="AlphaFoldDB" id="A0A1A8TC51"/>
<dbReference type="PROSITE" id="PS01228">
    <property type="entry name" value="COF_1"/>
    <property type="match status" value="1"/>
</dbReference>
<dbReference type="OrthoDB" id="5498330at2"/>
<accession>A0A1A8TC51</accession>
<dbReference type="GO" id="GO:0016791">
    <property type="term" value="F:phosphatase activity"/>
    <property type="evidence" value="ECO:0007669"/>
    <property type="project" value="UniProtKB-ARBA"/>
</dbReference>